<evidence type="ECO:0000256" key="5">
    <source>
        <dbReference type="ARBA" id="ARBA00049360"/>
    </source>
</evidence>
<dbReference type="GO" id="GO:0016887">
    <property type="term" value="F:ATP hydrolysis activity"/>
    <property type="evidence" value="ECO:0007669"/>
    <property type="project" value="InterPro"/>
</dbReference>
<feature type="compositionally biased region" description="Basic and acidic residues" evidence="7">
    <location>
        <begin position="521"/>
        <end position="538"/>
    </location>
</feature>
<evidence type="ECO:0000256" key="4">
    <source>
        <dbReference type="ARBA" id="ARBA00022842"/>
    </source>
</evidence>
<dbReference type="InterPro" id="IPR003960">
    <property type="entry name" value="ATPase_AAA_CS"/>
</dbReference>
<comment type="catalytic activity">
    <reaction evidence="5">
        <text>ATP + H2O = ADP + phosphate + H(+)</text>
        <dbReference type="Rhea" id="RHEA:13065"/>
        <dbReference type="ChEBI" id="CHEBI:15377"/>
        <dbReference type="ChEBI" id="CHEBI:15378"/>
        <dbReference type="ChEBI" id="CHEBI:30616"/>
        <dbReference type="ChEBI" id="CHEBI:43474"/>
        <dbReference type="ChEBI" id="CHEBI:456216"/>
    </reaction>
</comment>
<dbReference type="PANTHER" id="PTHR23070">
    <property type="entry name" value="BCS1 AAA-TYPE ATPASE"/>
    <property type="match status" value="1"/>
</dbReference>
<reference evidence="9 10" key="1">
    <citation type="submission" date="2020-09" db="EMBL/GenBank/DDBJ databases">
        <title>De no assembly of potato wild relative species, Solanum commersonii.</title>
        <authorList>
            <person name="Cho K."/>
        </authorList>
    </citation>
    <scope>NUCLEOTIDE SEQUENCE [LARGE SCALE GENOMIC DNA]</scope>
    <source>
        <strain evidence="9">LZ3.2</strain>
        <tissue evidence="9">Leaf</tissue>
    </source>
</reference>
<dbReference type="Pfam" id="PF25568">
    <property type="entry name" value="AAA_lid_At3g28540"/>
    <property type="match status" value="1"/>
</dbReference>
<proteinExistence type="inferred from homology"/>
<dbReference type="Proteomes" id="UP000824120">
    <property type="component" value="Chromosome 3"/>
</dbReference>
<dbReference type="AlphaFoldDB" id="A0A9J5ZPZ1"/>
<comment type="similarity">
    <text evidence="2">Belongs to the AAA ATPase family. BCS1 subfamily.</text>
</comment>
<organism evidence="9 10">
    <name type="scientific">Solanum commersonii</name>
    <name type="common">Commerson's wild potato</name>
    <name type="synonym">Commerson's nightshade</name>
    <dbReference type="NCBI Taxonomy" id="4109"/>
    <lineage>
        <taxon>Eukaryota</taxon>
        <taxon>Viridiplantae</taxon>
        <taxon>Streptophyta</taxon>
        <taxon>Embryophyta</taxon>
        <taxon>Tracheophyta</taxon>
        <taxon>Spermatophyta</taxon>
        <taxon>Magnoliopsida</taxon>
        <taxon>eudicotyledons</taxon>
        <taxon>Gunneridae</taxon>
        <taxon>Pentapetalae</taxon>
        <taxon>asterids</taxon>
        <taxon>lamiids</taxon>
        <taxon>Solanales</taxon>
        <taxon>Solanaceae</taxon>
        <taxon>Solanoideae</taxon>
        <taxon>Solaneae</taxon>
        <taxon>Solanum</taxon>
    </lineage>
</organism>
<gene>
    <name evidence="9" type="ORF">H5410_014070</name>
</gene>
<keyword evidence="10" id="KW-1185">Reference proteome</keyword>
<evidence type="ECO:0000256" key="7">
    <source>
        <dbReference type="SAM" id="MobiDB-lite"/>
    </source>
</evidence>
<evidence type="ECO:0000313" key="10">
    <source>
        <dbReference type="Proteomes" id="UP000824120"/>
    </source>
</evidence>
<sequence>MSSSSAESKMALAKTVLSTVGSVAATAMLVRSIFHDFIPRELHEYLFFGLRNMFTKFSNQLTMVIDEFDGLVNNEIYEAAETYLGSKLSPNIHRLKISKPEKEKNFNIAMERNEEVMSCTYKIACHVTCHLKRSPEDDVFFNKNLIVLFQQVTDVYNGQTFKWIWLCRQTESKHFYNSRDMNSTLKSEIRSFEVTFHKKNKDLVLNSYLPHIMKEAKLQKHVNKTIKIHTVDCERMHNLHEMWKPVNLNHPATFETIAMESDQKDMILKDLERFVKRKDYYRKVGKAWKRGYLLFGPPGTGKSSLIAAMANYLNFDIYDLELTSLRGNLELRRLLVATANKSILVVEDIDCTIELQDNLANRAAVVHSFNGFRMQENKVTLSGLLNFIDGLWSSCGDERIIIFTTNHIEKLDPALLRPGRMDMHIHMAYCTPCGFKLLATNYLGIKDHKLFKEIEELIDIANVTPAEVAEQLLKEDEVENSLKGLINFLHKNIKENEEVKANKVEITQVESVDEKEENVENEIKEKEEEKELPNGESN</sequence>
<feature type="region of interest" description="Disordered" evidence="7">
    <location>
        <begin position="511"/>
        <end position="538"/>
    </location>
</feature>
<protein>
    <recommendedName>
        <fullName evidence="8">AAA+ ATPase domain-containing protein</fullName>
    </recommendedName>
</protein>
<accession>A0A9J5ZPZ1</accession>
<dbReference type="EMBL" id="JACXVP010000003">
    <property type="protein sequence ID" value="KAG5614246.1"/>
    <property type="molecule type" value="Genomic_DNA"/>
</dbReference>
<evidence type="ECO:0000256" key="6">
    <source>
        <dbReference type="RuleBase" id="RU003651"/>
    </source>
</evidence>
<dbReference type="InterPro" id="IPR003959">
    <property type="entry name" value="ATPase_AAA_core"/>
</dbReference>
<evidence type="ECO:0000259" key="8">
    <source>
        <dbReference type="SMART" id="SM00382"/>
    </source>
</evidence>
<dbReference type="Gene3D" id="3.40.50.300">
    <property type="entry name" value="P-loop containing nucleotide triphosphate hydrolases"/>
    <property type="match status" value="1"/>
</dbReference>
<dbReference type="Pfam" id="PF14363">
    <property type="entry name" value="AAA_assoc"/>
    <property type="match status" value="1"/>
</dbReference>
<dbReference type="GO" id="GO:0006950">
    <property type="term" value="P:response to stress"/>
    <property type="evidence" value="ECO:0007669"/>
    <property type="project" value="UniProtKB-ARBA"/>
</dbReference>
<name>A0A9J5ZPZ1_SOLCO</name>
<dbReference type="GO" id="GO:0005524">
    <property type="term" value="F:ATP binding"/>
    <property type="evidence" value="ECO:0007669"/>
    <property type="project" value="UniProtKB-KW"/>
</dbReference>
<dbReference type="InterPro" id="IPR050747">
    <property type="entry name" value="Mitochondrial_chaperone_BCS1"/>
</dbReference>
<dbReference type="Pfam" id="PF00004">
    <property type="entry name" value="AAA"/>
    <property type="match status" value="1"/>
</dbReference>
<dbReference type="InterPro" id="IPR025753">
    <property type="entry name" value="AAA_N_dom"/>
</dbReference>
<comment type="cofactor">
    <cofactor evidence="1">
        <name>Mg(2+)</name>
        <dbReference type="ChEBI" id="CHEBI:18420"/>
    </cofactor>
</comment>
<feature type="domain" description="AAA+ ATPase" evidence="8">
    <location>
        <begin position="288"/>
        <end position="431"/>
    </location>
</feature>
<evidence type="ECO:0000313" key="9">
    <source>
        <dbReference type="EMBL" id="KAG5614246.1"/>
    </source>
</evidence>
<keyword evidence="4" id="KW-0460">Magnesium</keyword>
<dbReference type="CDD" id="cd19510">
    <property type="entry name" value="RecA-like_BCS1"/>
    <property type="match status" value="1"/>
</dbReference>
<dbReference type="OrthoDB" id="10251412at2759"/>
<dbReference type="InterPro" id="IPR003593">
    <property type="entry name" value="AAA+_ATPase"/>
</dbReference>
<dbReference type="SUPFAM" id="SSF52540">
    <property type="entry name" value="P-loop containing nucleoside triphosphate hydrolases"/>
    <property type="match status" value="1"/>
</dbReference>
<dbReference type="InterPro" id="IPR027417">
    <property type="entry name" value="P-loop_NTPase"/>
</dbReference>
<comment type="caution">
    <text evidence="9">The sequence shown here is derived from an EMBL/GenBank/DDBJ whole genome shotgun (WGS) entry which is preliminary data.</text>
</comment>
<keyword evidence="3" id="KW-0378">Hydrolase</keyword>
<feature type="compositionally biased region" description="Acidic residues" evidence="7">
    <location>
        <begin position="511"/>
        <end position="520"/>
    </location>
</feature>
<dbReference type="InterPro" id="IPR058017">
    <property type="entry name" value="At3g28540-like_C"/>
</dbReference>
<evidence type="ECO:0000256" key="2">
    <source>
        <dbReference type="ARBA" id="ARBA00007448"/>
    </source>
</evidence>
<dbReference type="Gene3D" id="6.10.280.40">
    <property type="match status" value="1"/>
</dbReference>
<evidence type="ECO:0000256" key="1">
    <source>
        <dbReference type="ARBA" id="ARBA00001946"/>
    </source>
</evidence>
<dbReference type="SMART" id="SM00382">
    <property type="entry name" value="AAA"/>
    <property type="match status" value="1"/>
</dbReference>
<evidence type="ECO:0000256" key="3">
    <source>
        <dbReference type="ARBA" id="ARBA00022801"/>
    </source>
</evidence>
<dbReference type="PROSITE" id="PS00674">
    <property type="entry name" value="AAA"/>
    <property type="match status" value="1"/>
</dbReference>
<keyword evidence="6" id="KW-0067">ATP-binding</keyword>
<keyword evidence="6" id="KW-0547">Nucleotide-binding</keyword>